<keyword evidence="4" id="KW-0378">Hydrolase</keyword>
<reference evidence="9 10" key="1">
    <citation type="journal article" date="2013" name="Int. J. Syst. Evol. Microbiol.">
        <title>Aquimarina gracilis sp. nov., isolated from the gut microflora of a mussel, Mytilus coruscus, and emended description of Aquimarina spongiae.</title>
        <authorList>
            <person name="Park S.C."/>
            <person name="Choe H.N."/>
            <person name="Baik K.S."/>
            <person name="Seong C.N."/>
        </authorList>
    </citation>
    <scope>NUCLEOTIDE SEQUENCE [LARGE SCALE GENOMIC DNA]</scope>
    <source>
        <strain evidence="9 10">PSC32</strain>
    </source>
</reference>
<dbReference type="Proteomes" id="UP001327027">
    <property type="component" value="Unassembled WGS sequence"/>
</dbReference>
<dbReference type="InterPro" id="IPR026444">
    <property type="entry name" value="Secre_tail"/>
</dbReference>
<dbReference type="SMART" id="SM00060">
    <property type="entry name" value="FN3"/>
    <property type="match status" value="2"/>
</dbReference>
<keyword evidence="10" id="KW-1185">Reference proteome</keyword>
<dbReference type="PROSITE" id="PS51841">
    <property type="entry name" value="LTD"/>
    <property type="match status" value="1"/>
</dbReference>
<feature type="signal peptide" evidence="6">
    <location>
        <begin position="1"/>
        <end position="22"/>
    </location>
</feature>
<proteinExistence type="inferred from homology"/>
<evidence type="ECO:0000313" key="9">
    <source>
        <dbReference type="EMBL" id="MEB3347968.1"/>
    </source>
</evidence>
<dbReference type="Pfam" id="PF18962">
    <property type="entry name" value="Por_Secre_tail"/>
    <property type="match status" value="1"/>
</dbReference>
<evidence type="ECO:0000256" key="6">
    <source>
        <dbReference type="SAM" id="SignalP"/>
    </source>
</evidence>
<dbReference type="EMBL" id="JAYKLX010000011">
    <property type="protein sequence ID" value="MEB3347968.1"/>
    <property type="molecule type" value="Genomic_DNA"/>
</dbReference>
<dbReference type="InterPro" id="IPR007346">
    <property type="entry name" value="Endonuclease-I"/>
</dbReference>
<sequence>MKRILLWLVLSIPISGFSQVPAYYSDVNLTSSGEALQNELSAKITNTHTTFLTYTPGVWDALKQADLDPSNASKVVLVYGYNDTDGNLTTDRTRGVNNNGGGSTDWNREHVYPRSLGNPNLGSEGPGSDAHHLRPADVQRNSSRGNRKFADGSGNSGATAQGHWYPGDEWKGDVARMMMYMYLRYGNRCLPKNVGVGSAAASDSNMLQLFLEWNAEDPVSQLELQRNPILENIQGNRNPFIDNPAFATQIWGGPQAEDRFGNNGGGGSDTVAPSIPVNLIVSNTTETTTILSWNPSTDNVGVSGYDIYRDGTILGSSVTTSFNVSGLMANTTYSFYVRAKDAAGNISSASTAINVTTQDNTSGGGSSTELFLSEYIEGSSNNKAIEIANFTGGAVNLSGYSLKRQTNGGGAWSSPLNLSGTVANNDVFVAANSSASTTIKNEADLVSGSSVLTFNGNDPVGLFKNNILIDIIGTFNGGSSNFAKDVTLRRKANIGAPSTTYQTSEWDSYPQNTFTDLGNHTFNGGGGSTDVQAPSVPANLSTSNIGQTTVTLTWSASTDNVAVAGYNIYQDGTFLVATSATSYDVSGLIAGTSYSFTVNAYDAMSNVSSLSDVANVTTQDVTPAYCSSMGNNVNYEFIDYVELGGIANATGANGGYADFTSQVGSISYGSNTIVLSIGFRSSSYTEHWGVWIDFNKNGTFESSEKVVTGSTSNAGNLSYSFTVPSNAIAGNTRMRVSMKWNGAPSPCEIFGYGEVEDYTVNIAASTTRTKDLSAVKIDGELGQESKIFTAEVFPNPATTYIQFTIKDSRNSDFVLKNTQGRIVRSGSTSVNRVELQGLRSGMYFLEINDGQRSILQKVIIK</sequence>
<organism evidence="9 10">
    <name type="scientific">Aquimarina gracilis</name>
    <dbReference type="NCBI Taxonomy" id="874422"/>
    <lineage>
        <taxon>Bacteria</taxon>
        <taxon>Pseudomonadati</taxon>
        <taxon>Bacteroidota</taxon>
        <taxon>Flavobacteriia</taxon>
        <taxon>Flavobacteriales</taxon>
        <taxon>Flavobacteriaceae</taxon>
        <taxon>Aquimarina</taxon>
    </lineage>
</organism>
<feature type="domain" description="Fibronectin type-III" evidence="7">
    <location>
        <begin position="275"/>
        <end position="360"/>
    </location>
</feature>
<comment type="similarity">
    <text evidence="1">Belongs to the EndA/NucM nuclease family.</text>
</comment>
<dbReference type="InterPro" id="IPR045474">
    <property type="entry name" value="GEVED"/>
</dbReference>
<dbReference type="PROSITE" id="PS50853">
    <property type="entry name" value="FN3"/>
    <property type="match status" value="2"/>
</dbReference>
<protein>
    <submittedName>
        <fullName evidence="9">Endonuclease</fullName>
    </submittedName>
</protein>
<evidence type="ECO:0000256" key="1">
    <source>
        <dbReference type="ARBA" id="ARBA00006429"/>
    </source>
</evidence>
<dbReference type="PANTHER" id="PTHR33607">
    <property type="entry name" value="ENDONUCLEASE-1"/>
    <property type="match status" value="1"/>
</dbReference>
<dbReference type="RefSeq" id="WP_324181992.1">
    <property type="nucleotide sequence ID" value="NZ_BAABAW010000006.1"/>
</dbReference>
<dbReference type="InterPro" id="IPR044925">
    <property type="entry name" value="His-Me_finger_sf"/>
</dbReference>
<dbReference type="InterPro" id="IPR013783">
    <property type="entry name" value="Ig-like_fold"/>
</dbReference>
<feature type="domain" description="Fibronectin type-III" evidence="7">
    <location>
        <begin position="536"/>
        <end position="621"/>
    </location>
</feature>
<evidence type="ECO:0000256" key="5">
    <source>
        <dbReference type="SAM" id="MobiDB-lite"/>
    </source>
</evidence>
<dbReference type="Gene3D" id="2.60.40.10">
    <property type="entry name" value="Immunoglobulins"/>
    <property type="match status" value="2"/>
</dbReference>
<evidence type="ECO:0000259" key="7">
    <source>
        <dbReference type="PROSITE" id="PS50853"/>
    </source>
</evidence>
<feature type="region of interest" description="Disordered" evidence="5">
    <location>
        <begin position="87"/>
        <end position="166"/>
    </location>
</feature>
<evidence type="ECO:0000256" key="3">
    <source>
        <dbReference type="ARBA" id="ARBA00022729"/>
    </source>
</evidence>
<dbReference type="CDD" id="cd00063">
    <property type="entry name" value="FN3"/>
    <property type="match status" value="2"/>
</dbReference>
<feature type="domain" description="LTD" evidence="8">
    <location>
        <begin position="354"/>
        <end position="513"/>
    </location>
</feature>
<dbReference type="InterPro" id="IPR001322">
    <property type="entry name" value="Lamin_tail_dom"/>
</dbReference>
<evidence type="ECO:0000259" key="8">
    <source>
        <dbReference type="PROSITE" id="PS51841"/>
    </source>
</evidence>
<evidence type="ECO:0000313" key="10">
    <source>
        <dbReference type="Proteomes" id="UP001327027"/>
    </source>
</evidence>
<dbReference type="GO" id="GO:0004519">
    <property type="term" value="F:endonuclease activity"/>
    <property type="evidence" value="ECO:0007669"/>
    <property type="project" value="UniProtKB-KW"/>
</dbReference>
<evidence type="ECO:0000256" key="4">
    <source>
        <dbReference type="ARBA" id="ARBA00022801"/>
    </source>
</evidence>
<feature type="chain" id="PRO_5045451632" evidence="6">
    <location>
        <begin position="23"/>
        <end position="861"/>
    </location>
</feature>
<dbReference type="SUPFAM" id="SSF54060">
    <property type="entry name" value="His-Me finger endonucleases"/>
    <property type="match status" value="1"/>
</dbReference>
<dbReference type="PANTHER" id="PTHR33607:SF2">
    <property type="entry name" value="ENDONUCLEASE-1"/>
    <property type="match status" value="1"/>
</dbReference>
<evidence type="ECO:0000256" key="2">
    <source>
        <dbReference type="ARBA" id="ARBA00022722"/>
    </source>
</evidence>
<dbReference type="NCBIfam" id="TIGR04183">
    <property type="entry name" value="Por_Secre_tail"/>
    <property type="match status" value="1"/>
</dbReference>
<dbReference type="InterPro" id="IPR003961">
    <property type="entry name" value="FN3_dom"/>
</dbReference>
<name>A0ABU6A1D3_9FLAO</name>
<dbReference type="Pfam" id="PF20009">
    <property type="entry name" value="GEVED"/>
    <property type="match status" value="1"/>
</dbReference>
<gene>
    <name evidence="9" type="ORF">U6A24_21010</name>
</gene>
<dbReference type="SUPFAM" id="SSF49265">
    <property type="entry name" value="Fibronectin type III"/>
    <property type="match status" value="2"/>
</dbReference>
<dbReference type="Pfam" id="PF00932">
    <property type="entry name" value="LTD"/>
    <property type="match status" value="1"/>
</dbReference>
<keyword evidence="2" id="KW-0540">Nuclease</keyword>
<dbReference type="Pfam" id="PF04231">
    <property type="entry name" value="Endonuclease_1"/>
    <property type="match status" value="1"/>
</dbReference>
<dbReference type="InterPro" id="IPR036116">
    <property type="entry name" value="FN3_sf"/>
</dbReference>
<dbReference type="Pfam" id="PF00041">
    <property type="entry name" value="fn3"/>
    <property type="match status" value="2"/>
</dbReference>
<comment type="caution">
    <text evidence="9">The sequence shown here is derived from an EMBL/GenBank/DDBJ whole genome shotgun (WGS) entry which is preliminary data.</text>
</comment>
<keyword evidence="3 6" id="KW-0732">Signal</keyword>
<keyword evidence="9" id="KW-0255">Endonuclease</keyword>
<accession>A0ABU6A1D3</accession>